<dbReference type="EMBL" id="VULO01000006">
    <property type="protein sequence ID" value="MSS84247.1"/>
    <property type="molecule type" value="Genomic_DNA"/>
</dbReference>
<reference evidence="1 2" key="1">
    <citation type="submission" date="2019-08" db="EMBL/GenBank/DDBJ databases">
        <title>In-depth cultivation of the pig gut microbiome towards novel bacterial diversity and tailored functional studies.</title>
        <authorList>
            <person name="Wylensek D."/>
            <person name="Hitch T.C.A."/>
            <person name="Clavel T."/>
        </authorList>
    </citation>
    <scope>NUCLEOTIDE SEQUENCE [LARGE SCALE GENOMIC DNA]</scope>
    <source>
        <strain evidence="1 2">WB03_NA08</strain>
    </source>
</reference>
<evidence type="ECO:0000313" key="2">
    <source>
        <dbReference type="Proteomes" id="UP000470875"/>
    </source>
</evidence>
<sequence>MGLVDGVSAPTLIDLVEAGVLDVKPMGTHVFSLNEMEKAYDVFANAGKNKALKVILKREE</sequence>
<gene>
    <name evidence="1" type="ORF">FYJ24_05590</name>
</gene>
<organism evidence="1 2">
    <name type="scientific">Scrofimicrobium canadense</name>
    <dbReference type="NCBI Taxonomy" id="2652290"/>
    <lineage>
        <taxon>Bacteria</taxon>
        <taxon>Bacillati</taxon>
        <taxon>Actinomycetota</taxon>
        <taxon>Actinomycetes</taxon>
        <taxon>Actinomycetales</taxon>
        <taxon>Actinomycetaceae</taxon>
        <taxon>Scrofimicrobium</taxon>
    </lineage>
</organism>
<accession>A0A6N7VR72</accession>
<dbReference type="Proteomes" id="UP000470875">
    <property type="component" value="Unassembled WGS sequence"/>
</dbReference>
<dbReference type="RefSeq" id="WP_154544427.1">
    <property type="nucleotide sequence ID" value="NZ_VULO01000006.1"/>
</dbReference>
<keyword evidence="2" id="KW-1185">Reference proteome</keyword>
<evidence type="ECO:0000313" key="1">
    <source>
        <dbReference type="EMBL" id="MSS84247.1"/>
    </source>
</evidence>
<evidence type="ECO:0008006" key="3">
    <source>
        <dbReference type="Google" id="ProtNLM"/>
    </source>
</evidence>
<protein>
    <recommendedName>
        <fullName evidence="3">Alcohol dehydrogenase</fullName>
    </recommendedName>
</protein>
<dbReference type="Gene3D" id="3.90.180.10">
    <property type="entry name" value="Medium-chain alcohol dehydrogenases, catalytic domain"/>
    <property type="match status" value="1"/>
</dbReference>
<name>A0A6N7VR72_9ACTO</name>
<dbReference type="AlphaFoldDB" id="A0A6N7VR72"/>
<comment type="caution">
    <text evidence="1">The sequence shown here is derived from an EMBL/GenBank/DDBJ whole genome shotgun (WGS) entry which is preliminary data.</text>
</comment>
<proteinExistence type="predicted"/>